<dbReference type="AlphaFoldDB" id="A0A0A6UQC2"/>
<feature type="transmembrane region" description="Helical" evidence="1">
    <location>
        <begin position="41"/>
        <end position="64"/>
    </location>
</feature>
<comment type="caution">
    <text evidence="2">The sequence shown here is derived from an EMBL/GenBank/DDBJ whole genome shotgun (WGS) entry which is preliminary data.</text>
</comment>
<organism evidence="2 3">
    <name type="scientific">Actinoplanes utahensis</name>
    <dbReference type="NCBI Taxonomy" id="1869"/>
    <lineage>
        <taxon>Bacteria</taxon>
        <taxon>Bacillati</taxon>
        <taxon>Actinomycetota</taxon>
        <taxon>Actinomycetes</taxon>
        <taxon>Micromonosporales</taxon>
        <taxon>Micromonosporaceae</taxon>
        <taxon>Actinoplanes</taxon>
    </lineage>
</organism>
<keyword evidence="1" id="KW-0812">Transmembrane</keyword>
<reference evidence="2 3" key="1">
    <citation type="submission" date="2014-10" db="EMBL/GenBank/DDBJ databases">
        <title>Draft genome sequence of Actinoplanes utahensis NRRL 12052.</title>
        <authorList>
            <person name="Velasco-Bucheli B."/>
            <person name="del Cerro C."/>
            <person name="Hormigo D."/>
            <person name="Garcia J.L."/>
            <person name="Acebal C."/>
            <person name="Arroyo M."/>
            <person name="de la Mata I."/>
        </authorList>
    </citation>
    <scope>NUCLEOTIDE SEQUENCE [LARGE SCALE GENOMIC DNA]</scope>
    <source>
        <strain evidence="2 3">NRRL 12052</strain>
    </source>
</reference>
<dbReference type="RefSeq" id="WP_043522982.1">
    <property type="nucleotide sequence ID" value="NZ_BAABKU010000002.1"/>
</dbReference>
<gene>
    <name evidence="2" type="ORF">MB27_05575</name>
</gene>
<evidence type="ECO:0000313" key="2">
    <source>
        <dbReference type="EMBL" id="KHD78310.1"/>
    </source>
</evidence>
<accession>A0A0A6UQC2</accession>
<name>A0A0A6UQC2_ACTUT</name>
<dbReference type="Proteomes" id="UP000054537">
    <property type="component" value="Unassembled WGS sequence"/>
</dbReference>
<dbReference type="eggNOG" id="COG5563">
    <property type="taxonomic scope" value="Bacteria"/>
</dbReference>
<dbReference type="OrthoDB" id="3365614at2"/>
<sequence length="401" mass="42039">MNDEQYGMLRLRPLVIEPGPTTRIDVAEAMRKGRRLRRTRIWSSFTGVFAVTGVAAVGGALALASPAPDPGPVLPPDPALPAACTAVRLPVGGASRASVTAGDPGGVYAVGTTNPDYEQGKRKVLVWRGGELVASLSPPGDQAVMYDINASGVAVGASDGFGAVPFVYRAGTVTRMKGKGSADAINDAGVVAGTHYRGHAMVPMRWAGPDAEPELLRLPDGVLEGRTRALAEDGTVVVELQGDKAPAPTALWLPDGTLQPLPGPGGRLFAGSFFRSGWLYGTLALPVTRSVPPVLSSPDENGMRRVERDQFDTRAHRYHVASGTWQELPGRAWSGPLEPGDGLNVFIGAGVLALPEPADKGPDDFFTVSFVSDDGRVAGGRSLSRRADPAHAADPIMWRCA</sequence>
<keyword evidence="1" id="KW-1133">Transmembrane helix</keyword>
<dbReference type="EMBL" id="JRTT01000005">
    <property type="protein sequence ID" value="KHD78310.1"/>
    <property type="molecule type" value="Genomic_DNA"/>
</dbReference>
<protein>
    <submittedName>
        <fullName evidence="2">Uncharacterized protein</fullName>
    </submittedName>
</protein>
<evidence type="ECO:0000256" key="1">
    <source>
        <dbReference type="SAM" id="Phobius"/>
    </source>
</evidence>
<keyword evidence="1" id="KW-0472">Membrane</keyword>
<proteinExistence type="predicted"/>
<evidence type="ECO:0000313" key="3">
    <source>
        <dbReference type="Proteomes" id="UP000054537"/>
    </source>
</evidence>
<keyword evidence="3" id="KW-1185">Reference proteome</keyword>